<name>A0ABV5NY24_9ACTN</name>
<reference evidence="2 3" key="1">
    <citation type="submission" date="2024-09" db="EMBL/GenBank/DDBJ databases">
        <authorList>
            <person name="Sun Q."/>
            <person name="Mori K."/>
        </authorList>
    </citation>
    <scope>NUCLEOTIDE SEQUENCE [LARGE SCALE GENOMIC DNA]</scope>
    <source>
        <strain evidence="2 3">JCM 3324</strain>
    </source>
</reference>
<comment type="caution">
    <text evidence="2">The sequence shown here is derived from an EMBL/GenBank/DDBJ whole genome shotgun (WGS) entry which is preliminary data.</text>
</comment>
<dbReference type="PANTHER" id="PTHR30562:SF1">
    <property type="entry name" value="UVRABC SYSTEM PROTEIN C"/>
    <property type="match status" value="1"/>
</dbReference>
<dbReference type="SMART" id="SM00465">
    <property type="entry name" value="GIYc"/>
    <property type="match status" value="1"/>
</dbReference>
<keyword evidence="3" id="KW-1185">Reference proteome</keyword>
<dbReference type="InterPro" id="IPR035901">
    <property type="entry name" value="GIY-YIG_endonuc_sf"/>
</dbReference>
<dbReference type="PROSITE" id="PS50164">
    <property type="entry name" value="GIY_YIG"/>
    <property type="match status" value="1"/>
</dbReference>
<protein>
    <submittedName>
        <fullName evidence="2">GIY-YIG nuclease family protein</fullName>
    </submittedName>
</protein>
<accession>A0ABV5NY24</accession>
<evidence type="ECO:0000313" key="2">
    <source>
        <dbReference type="EMBL" id="MFB9475225.1"/>
    </source>
</evidence>
<sequence length="302" mass="32840">MRDDWGQRGREVLRVAAGEAPRGAGVYFFLGEGDELLYVGKAGDLRQRLRQHAGVRVPVSRLHQRYDLVRRVAWETAVDEEAAAWREADLIFALRPPYNADPGLRATDPLGKDAPVPYVVVSEEADGRVRFHLTPDPGRHGRAYGCFPHLGKGVASRLGVACSDGYPALLRLLWAAGGEGERVPGAITRPAPASFVVVVADEVREKVHRFLSGARARLVDELFDAASERPAFMRPALRRDREAALGFFAAGPALVRARRLRHGVRARALDAGTYRRLVAAEVETLIGPVGAARSGAAPHVEG</sequence>
<proteinExistence type="predicted"/>
<dbReference type="InterPro" id="IPR050066">
    <property type="entry name" value="UvrABC_protein_C"/>
</dbReference>
<evidence type="ECO:0000313" key="3">
    <source>
        <dbReference type="Proteomes" id="UP001589568"/>
    </source>
</evidence>
<evidence type="ECO:0000259" key="1">
    <source>
        <dbReference type="PROSITE" id="PS50164"/>
    </source>
</evidence>
<gene>
    <name evidence="2" type="ORF">ACFFR3_37550</name>
</gene>
<dbReference type="InterPro" id="IPR000305">
    <property type="entry name" value="GIY-YIG_endonuc"/>
</dbReference>
<dbReference type="InterPro" id="IPR047296">
    <property type="entry name" value="GIY-YIG_UvrC_Cho"/>
</dbReference>
<organism evidence="2 3">
    <name type="scientific">Nonomuraea salmonea</name>
    <dbReference type="NCBI Taxonomy" id="46181"/>
    <lineage>
        <taxon>Bacteria</taxon>
        <taxon>Bacillati</taxon>
        <taxon>Actinomycetota</taxon>
        <taxon>Actinomycetes</taxon>
        <taxon>Streptosporangiales</taxon>
        <taxon>Streptosporangiaceae</taxon>
        <taxon>Nonomuraea</taxon>
    </lineage>
</organism>
<feature type="domain" description="GIY-YIG" evidence="1">
    <location>
        <begin position="22"/>
        <end position="100"/>
    </location>
</feature>
<dbReference type="SUPFAM" id="SSF82771">
    <property type="entry name" value="GIY-YIG endonuclease"/>
    <property type="match status" value="1"/>
</dbReference>
<dbReference type="RefSeq" id="WP_379484670.1">
    <property type="nucleotide sequence ID" value="NZ_JBHMCF010000041.1"/>
</dbReference>
<dbReference type="PANTHER" id="PTHR30562">
    <property type="entry name" value="UVRC/OXIDOREDUCTASE"/>
    <property type="match status" value="1"/>
</dbReference>
<dbReference type="CDD" id="cd10434">
    <property type="entry name" value="GIY-YIG_UvrC_Cho"/>
    <property type="match status" value="1"/>
</dbReference>
<dbReference type="EMBL" id="JBHMCF010000041">
    <property type="protein sequence ID" value="MFB9475225.1"/>
    <property type="molecule type" value="Genomic_DNA"/>
</dbReference>
<dbReference type="Pfam" id="PF01541">
    <property type="entry name" value="GIY-YIG"/>
    <property type="match status" value="1"/>
</dbReference>
<dbReference type="Proteomes" id="UP001589568">
    <property type="component" value="Unassembled WGS sequence"/>
</dbReference>
<dbReference type="Gene3D" id="3.40.1440.10">
    <property type="entry name" value="GIY-YIG endonuclease"/>
    <property type="match status" value="1"/>
</dbReference>